<dbReference type="Pfam" id="PF01594">
    <property type="entry name" value="AI-2E_transport"/>
    <property type="match status" value="1"/>
</dbReference>
<proteinExistence type="inferred from homology"/>
<dbReference type="PANTHER" id="PTHR21716">
    <property type="entry name" value="TRANSMEMBRANE PROTEIN"/>
    <property type="match status" value="1"/>
</dbReference>
<reference evidence="7 8" key="1">
    <citation type="submission" date="2015-06" db="EMBL/GenBank/DDBJ databases">
        <title>The Genome Sequence of Enterococcus durans 4EA1.</title>
        <authorList>
            <consortium name="The Broad Institute Genomics Platform"/>
            <consortium name="The Broad Institute Genome Sequencing Center for Infectious Disease"/>
            <person name="Earl A.M."/>
            <person name="Van Tyne D."/>
            <person name="Lebreton F."/>
            <person name="Saavedra J.T."/>
            <person name="Gilmore M.S."/>
            <person name="Manson Mcguire A."/>
            <person name="Clock S."/>
            <person name="Crupain M."/>
            <person name="Rangan U."/>
            <person name="Young S."/>
            <person name="Abouelleil A."/>
            <person name="Cao P."/>
            <person name="Chapman S.B."/>
            <person name="Griggs A."/>
            <person name="Priest M."/>
            <person name="Shea T."/>
            <person name="Wortman J."/>
            <person name="Nusbaum C."/>
            <person name="Birren B."/>
        </authorList>
    </citation>
    <scope>NUCLEOTIDE SEQUENCE [LARGE SCALE GENOMIC DNA]</scope>
    <source>
        <strain evidence="7 8">4EA1</strain>
    </source>
</reference>
<dbReference type="Proteomes" id="UP000252797">
    <property type="component" value="Unassembled WGS sequence"/>
</dbReference>
<feature type="transmembrane region" description="Helical" evidence="6">
    <location>
        <begin position="20"/>
        <end position="48"/>
    </location>
</feature>
<feature type="transmembrane region" description="Helical" evidence="6">
    <location>
        <begin position="60"/>
        <end position="81"/>
    </location>
</feature>
<dbReference type="InterPro" id="IPR002549">
    <property type="entry name" value="AI-2E-like"/>
</dbReference>
<name>A0A367CDE0_9ENTE</name>
<dbReference type="AlphaFoldDB" id="A0A367CDE0"/>
<feature type="transmembrane region" description="Helical" evidence="6">
    <location>
        <begin position="204"/>
        <end position="225"/>
    </location>
</feature>
<dbReference type="GO" id="GO:0055085">
    <property type="term" value="P:transmembrane transport"/>
    <property type="evidence" value="ECO:0007669"/>
    <property type="project" value="TreeGrafter"/>
</dbReference>
<organism evidence="7 8">
    <name type="scientific">Enterococcus durans</name>
    <dbReference type="NCBI Taxonomy" id="53345"/>
    <lineage>
        <taxon>Bacteria</taxon>
        <taxon>Bacillati</taxon>
        <taxon>Bacillota</taxon>
        <taxon>Bacilli</taxon>
        <taxon>Lactobacillales</taxon>
        <taxon>Enterococcaceae</taxon>
        <taxon>Enterococcus</taxon>
    </lineage>
</organism>
<comment type="subcellular location">
    <subcellularLocation>
        <location evidence="1">Membrane</location>
        <topology evidence="1">Multi-pass membrane protein</topology>
    </subcellularLocation>
</comment>
<evidence type="ECO:0000256" key="4">
    <source>
        <dbReference type="ARBA" id="ARBA00022989"/>
    </source>
</evidence>
<evidence type="ECO:0000256" key="2">
    <source>
        <dbReference type="ARBA" id="ARBA00009773"/>
    </source>
</evidence>
<feature type="transmembrane region" description="Helical" evidence="6">
    <location>
        <begin position="266"/>
        <end position="285"/>
    </location>
</feature>
<gene>
    <name evidence="7" type="ORF">EA71_01421</name>
</gene>
<sequence length="345" mass="39633">MLSVYQRFLANEKVRRLTVLLSIIVVLFLVRSMITTILLTFIFTYLMIHLVQVIQRFVKVPTGALTIIIYALVVYLIYLAFTKYIPVLIHQTFDMIQSVINFYEHQPKDADPVLLYIHNYIERNDFFEQLQNGASIALGYLQDIGKLAVAFAMSFILSFFFMIEKKKTVVFSRLFLKSEFAWFFQDIYYFAYKFVNTFGLVLEAQFIIALLNTLLTTVALAAFGFNQLLSLAIMVFFLSLIPVAGVIVSCVPLSFIAYSQGGIKDVVYILLTILVVHLIESYVLNPKLMSSKTELPIFYTFIVLLVSERFFGVWGLIVGIPIFTFFLDVLKVKEIPQHVTKETNP</sequence>
<comment type="caution">
    <text evidence="7">The sequence shown here is derived from an EMBL/GenBank/DDBJ whole genome shotgun (WGS) entry which is preliminary data.</text>
</comment>
<evidence type="ECO:0000256" key="3">
    <source>
        <dbReference type="ARBA" id="ARBA00022692"/>
    </source>
</evidence>
<feature type="transmembrane region" description="Helical" evidence="6">
    <location>
        <begin position="297"/>
        <end position="327"/>
    </location>
</feature>
<dbReference type="PANTHER" id="PTHR21716:SF62">
    <property type="entry name" value="TRANSPORT PROTEIN YDBI-RELATED"/>
    <property type="match status" value="1"/>
</dbReference>
<protein>
    <submittedName>
        <fullName evidence="7">Membrane protein</fullName>
    </submittedName>
</protein>
<evidence type="ECO:0000256" key="5">
    <source>
        <dbReference type="ARBA" id="ARBA00023136"/>
    </source>
</evidence>
<evidence type="ECO:0000313" key="8">
    <source>
        <dbReference type="Proteomes" id="UP000252797"/>
    </source>
</evidence>
<dbReference type="EMBL" id="LEPB01000004">
    <property type="protein sequence ID" value="RCA10669.1"/>
    <property type="molecule type" value="Genomic_DNA"/>
</dbReference>
<evidence type="ECO:0000313" key="7">
    <source>
        <dbReference type="EMBL" id="RCA10669.1"/>
    </source>
</evidence>
<dbReference type="GO" id="GO:0016020">
    <property type="term" value="C:membrane"/>
    <property type="evidence" value="ECO:0007669"/>
    <property type="project" value="UniProtKB-SubCell"/>
</dbReference>
<keyword evidence="5 6" id="KW-0472">Membrane</keyword>
<evidence type="ECO:0000256" key="6">
    <source>
        <dbReference type="SAM" id="Phobius"/>
    </source>
</evidence>
<evidence type="ECO:0000256" key="1">
    <source>
        <dbReference type="ARBA" id="ARBA00004141"/>
    </source>
</evidence>
<dbReference type="STRING" id="53345.LIU_08425"/>
<comment type="similarity">
    <text evidence="2">Belongs to the autoinducer-2 exporter (AI-2E) (TC 2.A.86) family.</text>
</comment>
<feature type="transmembrane region" description="Helical" evidence="6">
    <location>
        <begin position="232"/>
        <end position="260"/>
    </location>
</feature>
<feature type="transmembrane region" description="Helical" evidence="6">
    <location>
        <begin position="144"/>
        <end position="162"/>
    </location>
</feature>
<accession>A0A367CDE0</accession>
<keyword evidence="4 6" id="KW-1133">Transmembrane helix</keyword>
<keyword evidence="3 6" id="KW-0812">Transmembrane</keyword>